<evidence type="ECO:0000259" key="1">
    <source>
        <dbReference type="Pfam" id="PF01814"/>
    </source>
</evidence>
<comment type="caution">
    <text evidence="2">The sequence shown here is derived from an EMBL/GenBank/DDBJ whole genome shotgun (WGS) entry which is preliminary data.</text>
</comment>
<sequence>MVSTSQDLSSAIDKLMVTAKGAQPADVFVAQAWEMAGAHAFILNALLDVYEQAPTIPKHLSVDFVGYALQWVAVLHHHHSWEEEHYYPMFTHKYDTSFIVAEHETFTAAVHEMEEYLISCLPSGEKHGYGRIAPQHAQQEFSATHLQAVIDKAAGPLSSHLLQEVTYLHSDKLHEAGFTVEEIRHIAAETNKYMMNMPTTTFLVYVVLLSPKGSEFPPAPPFIKNYVVPWVLYWPNRRWWKFGLKNFYRSQ</sequence>
<reference evidence="2" key="1">
    <citation type="journal article" date="2021" name="New Phytol.">
        <title>Evolutionary innovations through gain and loss of genes in the ectomycorrhizal Boletales.</title>
        <authorList>
            <person name="Wu G."/>
            <person name="Miyauchi S."/>
            <person name="Morin E."/>
            <person name="Kuo A."/>
            <person name="Drula E."/>
            <person name="Varga T."/>
            <person name="Kohler A."/>
            <person name="Feng B."/>
            <person name="Cao Y."/>
            <person name="Lipzen A."/>
            <person name="Daum C."/>
            <person name="Hundley H."/>
            <person name="Pangilinan J."/>
            <person name="Johnson J."/>
            <person name="Barry K."/>
            <person name="LaButti K."/>
            <person name="Ng V."/>
            <person name="Ahrendt S."/>
            <person name="Min B."/>
            <person name="Choi I.G."/>
            <person name="Park H."/>
            <person name="Plett J.M."/>
            <person name="Magnuson J."/>
            <person name="Spatafora J.W."/>
            <person name="Nagy L.G."/>
            <person name="Henrissat B."/>
            <person name="Grigoriev I.V."/>
            <person name="Yang Z.L."/>
            <person name="Xu J."/>
            <person name="Martin F.M."/>
        </authorList>
    </citation>
    <scope>NUCLEOTIDE SEQUENCE</scope>
    <source>
        <strain evidence="2">KKN 215</strain>
    </source>
</reference>
<name>A0A8K0XLZ6_9AGAR</name>
<gene>
    <name evidence="2" type="ORF">BXZ70DRAFT_951794</name>
</gene>
<organism evidence="2 3">
    <name type="scientific">Cristinia sonorae</name>
    <dbReference type="NCBI Taxonomy" id="1940300"/>
    <lineage>
        <taxon>Eukaryota</taxon>
        <taxon>Fungi</taxon>
        <taxon>Dikarya</taxon>
        <taxon>Basidiomycota</taxon>
        <taxon>Agaricomycotina</taxon>
        <taxon>Agaricomycetes</taxon>
        <taxon>Agaricomycetidae</taxon>
        <taxon>Agaricales</taxon>
        <taxon>Pleurotineae</taxon>
        <taxon>Stephanosporaceae</taxon>
        <taxon>Cristinia</taxon>
    </lineage>
</organism>
<dbReference type="OrthoDB" id="58416at2759"/>
<dbReference type="InterPro" id="IPR012312">
    <property type="entry name" value="Hemerythrin-like"/>
</dbReference>
<dbReference type="InterPro" id="IPR053206">
    <property type="entry name" value="Dimeric_xanthone_biosynth"/>
</dbReference>
<dbReference type="AlphaFoldDB" id="A0A8K0XLZ6"/>
<feature type="domain" description="Hemerythrin-like" evidence="1">
    <location>
        <begin position="38"/>
        <end position="117"/>
    </location>
</feature>
<proteinExistence type="predicted"/>
<dbReference type="Proteomes" id="UP000813824">
    <property type="component" value="Unassembled WGS sequence"/>
</dbReference>
<accession>A0A8K0XLZ6</accession>
<dbReference type="EMBL" id="JAEVFJ010000033">
    <property type="protein sequence ID" value="KAH8092217.1"/>
    <property type="molecule type" value="Genomic_DNA"/>
</dbReference>
<protein>
    <recommendedName>
        <fullName evidence="1">Hemerythrin-like domain-containing protein</fullName>
    </recommendedName>
</protein>
<dbReference type="PANTHER" id="PTHR38048:SF2">
    <property type="entry name" value="HEMERYTHRIN-LIKE DOMAIN-CONTAINING PROTEIN"/>
    <property type="match status" value="1"/>
</dbReference>
<dbReference type="PANTHER" id="PTHR38048">
    <property type="entry name" value="EXPRESSED PROTEIN"/>
    <property type="match status" value="1"/>
</dbReference>
<evidence type="ECO:0000313" key="2">
    <source>
        <dbReference type="EMBL" id="KAH8092217.1"/>
    </source>
</evidence>
<dbReference type="Pfam" id="PF01814">
    <property type="entry name" value="Hemerythrin"/>
    <property type="match status" value="1"/>
</dbReference>
<evidence type="ECO:0000313" key="3">
    <source>
        <dbReference type="Proteomes" id="UP000813824"/>
    </source>
</evidence>
<keyword evidence="3" id="KW-1185">Reference proteome</keyword>